<gene>
    <name evidence="8" type="ORF">BB934_26015</name>
</gene>
<dbReference type="PROSITE" id="PS51257">
    <property type="entry name" value="PROKAR_LIPOPROTEIN"/>
    <property type="match status" value="1"/>
</dbReference>
<evidence type="ECO:0000259" key="7">
    <source>
        <dbReference type="Pfam" id="PF13505"/>
    </source>
</evidence>
<evidence type="ECO:0000256" key="5">
    <source>
        <dbReference type="ARBA" id="ARBA00038306"/>
    </source>
</evidence>
<keyword evidence="4" id="KW-0998">Cell outer membrane</keyword>
<feature type="domain" description="Outer membrane protein beta-barrel" evidence="7">
    <location>
        <begin position="15"/>
        <end position="215"/>
    </location>
</feature>
<feature type="chain" id="PRO_5008536305" description="Outer membrane protein beta-barrel domain-containing protein" evidence="6">
    <location>
        <begin position="24"/>
        <end position="241"/>
    </location>
</feature>
<evidence type="ECO:0000256" key="3">
    <source>
        <dbReference type="ARBA" id="ARBA00023136"/>
    </source>
</evidence>
<reference evidence="8" key="1">
    <citation type="submission" date="2016-07" db="EMBL/GenBank/DDBJ databases">
        <title>Microvirga ossetica sp. nov. a new species of rhizobia isolated from root nodules of the legume species Vicia alpestris Steven originated from North Ossetia region in the Caucasus.</title>
        <authorList>
            <person name="Safronova V.I."/>
            <person name="Kuznetsova I.G."/>
            <person name="Sazanova A.L."/>
            <person name="Belimov A."/>
            <person name="Andronov E."/>
            <person name="Osledkin Y.S."/>
            <person name="Onishchuk O.P."/>
            <person name="Kurchak O.N."/>
            <person name="Shaposhnikov A.I."/>
            <person name="Willems A."/>
            <person name="Tikhonovich I.A."/>
        </authorList>
    </citation>
    <scope>NUCLEOTIDE SEQUENCE [LARGE SCALE GENOMIC DNA]</scope>
    <source>
        <strain evidence="8">V5/3M</strain>
    </source>
</reference>
<dbReference type="KEGG" id="moc:BB934_26015"/>
<evidence type="ECO:0000313" key="8">
    <source>
        <dbReference type="EMBL" id="ANY81243.1"/>
    </source>
</evidence>
<evidence type="ECO:0000256" key="4">
    <source>
        <dbReference type="ARBA" id="ARBA00023237"/>
    </source>
</evidence>
<protein>
    <recommendedName>
        <fullName evidence="7">Outer membrane protein beta-barrel domain-containing protein</fullName>
    </recommendedName>
</protein>
<keyword evidence="3" id="KW-0472">Membrane</keyword>
<dbReference type="RefSeq" id="WP_099512310.1">
    <property type="nucleotide sequence ID" value="NZ_CP016616.1"/>
</dbReference>
<comment type="similarity">
    <text evidence="5">Belongs to the Omp25/RopB family.</text>
</comment>
<dbReference type="OrthoDB" id="8455142at2"/>
<dbReference type="GO" id="GO:0009279">
    <property type="term" value="C:cell outer membrane"/>
    <property type="evidence" value="ECO:0007669"/>
    <property type="project" value="UniProtKB-SubCell"/>
</dbReference>
<dbReference type="InterPro" id="IPR051692">
    <property type="entry name" value="OMP-like"/>
</dbReference>
<dbReference type="PANTHER" id="PTHR34001:SF3">
    <property type="entry name" value="BLL7405 PROTEIN"/>
    <property type="match status" value="1"/>
</dbReference>
<keyword evidence="2 6" id="KW-0732">Signal</keyword>
<dbReference type="Pfam" id="PF13505">
    <property type="entry name" value="OMP_b-brl"/>
    <property type="match status" value="1"/>
</dbReference>
<evidence type="ECO:0000256" key="2">
    <source>
        <dbReference type="ARBA" id="ARBA00022729"/>
    </source>
</evidence>
<dbReference type="InterPro" id="IPR011250">
    <property type="entry name" value="OMP/PagP_B-barrel"/>
</dbReference>
<dbReference type="PANTHER" id="PTHR34001">
    <property type="entry name" value="BLL7405 PROTEIN"/>
    <property type="match status" value="1"/>
</dbReference>
<dbReference type="Gene3D" id="2.40.160.20">
    <property type="match status" value="1"/>
</dbReference>
<evidence type="ECO:0000256" key="6">
    <source>
        <dbReference type="SAM" id="SignalP"/>
    </source>
</evidence>
<sequence>MFRFTAGFCAGFVVAACSLAAQAADLPSRTIEPSVPLPPAFTWTGFYVGAQAGSAQTRTELTAGAAIAGREAVGSLPSLDKNGAAAGLLAGYNHQIGQLVLGAEIDGSALITGKQRYTALTGDFITAHTNWVGSARLRVGYAFERFMVYATGGLALAAPKSTVTGTGYSYGAGDSTRVGWTLGAGAEYAITNNWITGLEYRYSQYQEDTYTYPVGVGGLGIVGFKQQLSTNQVVGRLLYKF</sequence>
<name>A0A1B2EMM6_9HYPH</name>
<dbReference type="AlphaFoldDB" id="A0A1B2EMM6"/>
<accession>A0A1B2EMM6</accession>
<proteinExistence type="inferred from homology"/>
<dbReference type="InterPro" id="IPR027385">
    <property type="entry name" value="Beta-barrel_OMP"/>
</dbReference>
<organism evidence="8">
    <name type="scientific">Microvirga ossetica</name>
    <dbReference type="NCBI Taxonomy" id="1882682"/>
    <lineage>
        <taxon>Bacteria</taxon>
        <taxon>Pseudomonadati</taxon>
        <taxon>Pseudomonadota</taxon>
        <taxon>Alphaproteobacteria</taxon>
        <taxon>Hyphomicrobiales</taxon>
        <taxon>Methylobacteriaceae</taxon>
        <taxon>Microvirga</taxon>
    </lineage>
</organism>
<comment type="subcellular location">
    <subcellularLocation>
        <location evidence="1">Cell outer membrane</location>
    </subcellularLocation>
</comment>
<dbReference type="SUPFAM" id="SSF56925">
    <property type="entry name" value="OMPA-like"/>
    <property type="match status" value="1"/>
</dbReference>
<feature type="signal peptide" evidence="6">
    <location>
        <begin position="1"/>
        <end position="23"/>
    </location>
</feature>
<dbReference type="EMBL" id="CP016616">
    <property type="protein sequence ID" value="ANY81243.1"/>
    <property type="molecule type" value="Genomic_DNA"/>
</dbReference>
<evidence type="ECO:0000256" key="1">
    <source>
        <dbReference type="ARBA" id="ARBA00004442"/>
    </source>
</evidence>